<reference evidence="10 11" key="1">
    <citation type="submission" date="2017-02" db="EMBL/GenBank/DDBJ databases">
        <authorList>
            <person name="Peterson S.W."/>
        </authorList>
    </citation>
    <scope>NUCLEOTIDE SEQUENCE [LARGE SCALE GENOMIC DNA]</scope>
    <source>
        <strain evidence="10 11">USBA 369</strain>
    </source>
</reference>
<evidence type="ECO:0000256" key="7">
    <source>
        <dbReference type="HAMAP-Rule" id="MF_01984"/>
    </source>
</evidence>
<feature type="compositionally biased region" description="Basic and acidic residues" evidence="8">
    <location>
        <begin position="194"/>
        <end position="205"/>
    </location>
</feature>
<evidence type="ECO:0000256" key="3">
    <source>
        <dbReference type="ARBA" id="ARBA00022643"/>
    </source>
</evidence>
<dbReference type="GO" id="GO:0106141">
    <property type="term" value="F:flavin prenyltransferase activity"/>
    <property type="evidence" value="ECO:0007669"/>
    <property type="project" value="UniProtKB-EC"/>
</dbReference>
<dbReference type="SUPFAM" id="SSF52507">
    <property type="entry name" value="Homo-oligomeric flavin-containing Cys decarboxylases, HFCD"/>
    <property type="match status" value="1"/>
</dbReference>
<feature type="binding site" evidence="7">
    <location>
        <begin position="12"/>
        <end position="14"/>
    </location>
    <ligand>
        <name>FMN</name>
        <dbReference type="ChEBI" id="CHEBI:58210"/>
    </ligand>
</feature>
<feature type="region of interest" description="Disordered" evidence="8">
    <location>
        <begin position="186"/>
        <end position="205"/>
    </location>
</feature>
<evidence type="ECO:0000313" key="10">
    <source>
        <dbReference type="EMBL" id="SKA38179.1"/>
    </source>
</evidence>
<feature type="binding site" evidence="7">
    <location>
        <position position="38"/>
    </location>
    <ligand>
        <name>FMN</name>
        <dbReference type="ChEBI" id="CHEBI:58210"/>
    </ligand>
</feature>
<comment type="function">
    <text evidence="7">Flavin prenyltransferase that catalyzes the synthesis of the prenylated FMN cofactor (prenyl-FMN) for 4-hydroxy-3-polyprenylbenzoic acid decarboxylase UbiD. The prenyltransferase is metal-independent and links a dimethylallyl moiety from dimethylallyl monophosphate (DMAP) to the flavin N5 and C6 atoms of FMN.</text>
</comment>
<dbReference type="HAMAP" id="MF_01984">
    <property type="entry name" value="ubiX_pad"/>
    <property type="match status" value="1"/>
</dbReference>
<dbReference type="EC" id="2.5.1.129" evidence="7"/>
<comment type="similarity">
    <text evidence="6 7">Belongs to the UbiX/PAD1 family.</text>
</comment>
<dbReference type="Proteomes" id="UP000190135">
    <property type="component" value="Unassembled WGS sequence"/>
</dbReference>
<feature type="binding site" evidence="7">
    <location>
        <begin position="89"/>
        <end position="92"/>
    </location>
    <ligand>
        <name>FMN</name>
        <dbReference type="ChEBI" id="CHEBI:58210"/>
    </ligand>
</feature>
<evidence type="ECO:0000256" key="2">
    <source>
        <dbReference type="ARBA" id="ARBA00022630"/>
    </source>
</evidence>
<dbReference type="EMBL" id="FUXL01000024">
    <property type="protein sequence ID" value="SKA38179.1"/>
    <property type="molecule type" value="Genomic_DNA"/>
</dbReference>
<keyword evidence="3 7" id="KW-0288">FMN</keyword>
<feature type="domain" description="Flavoprotein" evidence="9">
    <location>
        <begin position="5"/>
        <end position="169"/>
    </location>
</feature>
<feature type="binding site" evidence="7">
    <location>
        <position position="124"/>
    </location>
    <ligand>
        <name>FMN</name>
        <dbReference type="ChEBI" id="CHEBI:58210"/>
    </ligand>
</feature>
<dbReference type="InterPro" id="IPR036551">
    <property type="entry name" value="Flavin_trans-like"/>
</dbReference>
<dbReference type="AlphaFoldDB" id="A0A1T4TD85"/>
<gene>
    <name evidence="7" type="primary">ubiX</name>
    <name evidence="10" type="ORF">SAMN05428963_12431</name>
</gene>
<evidence type="ECO:0000256" key="8">
    <source>
        <dbReference type="SAM" id="MobiDB-lite"/>
    </source>
</evidence>
<keyword evidence="11" id="KW-1185">Reference proteome</keyword>
<dbReference type="OrthoDB" id="9781577at2"/>
<dbReference type="PANTHER" id="PTHR43374:SF1">
    <property type="entry name" value="FLAVIN PRENYLTRANSFERASE PAD1, MITOCHONDRIAL"/>
    <property type="match status" value="1"/>
</dbReference>
<dbReference type="InterPro" id="IPR003382">
    <property type="entry name" value="Flavoprotein"/>
</dbReference>
<comment type="caution">
    <text evidence="7">Lacks conserved residue(s) required for the propagation of feature annotation.</text>
</comment>
<dbReference type="NCBIfam" id="TIGR00421">
    <property type="entry name" value="ubiX_pad"/>
    <property type="match status" value="1"/>
</dbReference>
<dbReference type="STRING" id="1365950.SAMN05428963_12431"/>
<evidence type="ECO:0000256" key="1">
    <source>
        <dbReference type="ARBA" id="ARBA00022602"/>
    </source>
</evidence>
<keyword evidence="4 7" id="KW-0808">Transferase</keyword>
<evidence type="ECO:0000256" key="6">
    <source>
        <dbReference type="ARBA" id="ARBA00060793"/>
    </source>
</evidence>
<comment type="catalytic activity">
    <reaction evidence="5 7">
        <text>dimethylallyl phosphate + FMNH2 = prenylated FMNH2 + phosphate</text>
        <dbReference type="Rhea" id="RHEA:37743"/>
        <dbReference type="ChEBI" id="CHEBI:43474"/>
        <dbReference type="ChEBI" id="CHEBI:57618"/>
        <dbReference type="ChEBI" id="CHEBI:87467"/>
        <dbReference type="ChEBI" id="CHEBI:88052"/>
        <dbReference type="EC" id="2.5.1.129"/>
    </reaction>
</comment>
<organism evidence="10 11">
    <name type="scientific">Consotaella salsifontis</name>
    <dbReference type="NCBI Taxonomy" id="1365950"/>
    <lineage>
        <taxon>Bacteria</taxon>
        <taxon>Pseudomonadati</taxon>
        <taxon>Pseudomonadota</taxon>
        <taxon>Alphaproteobacteria</taxon>
        <taxon>Hyphomicrobiales</taxon>
        <taxon>Aurantimonadaceae</taxon>
        <taxon>Consotaella</taxon>
    </lineage>
</organism>
<protein>
    <recommendedName>
        <fullName evidence="7">Flavin prenyltransferase UbiX</fullName>
        <ecNumber evidence="7">2.5.1.129</ecNumber>
    </recommendedName>
</protein>
<dbReference type="InterPro" id="IPR004507">
    <property type="entry name" value="UbiX-like"/>
</dbReference>
<evidence type="ECO:0000313" key="11">
    <source>
        <dbReference type="Proteomes" id="UP000190135"/>
    </source>
</evidence>
<dbReference type="Pfam" id="PF02441">
    <property type="entry name" value="Flavoprotein"/>
    <property type="match status" value="1"/>
</dbReference>
<feature type="binding site" evidence="7">
    <location>
        <position position="154"/>
    </location>
    <ligand>
        <name>dimethylallyl phosphate</name>
        <dbReference type="ChEBI" id="CHEBI:88052"/>
    </ligand>
</feature>
<evidence type="ECO:0000256" key="4">
    <source>
        <dbReference type="ARBA" id="ARBA00022679"/>
    </source>
</evidence>
<dbReference type="GO" id="GO:0016831">
    <property type="term" value="F:carboxy-lyase activity"/>
    <property type="evidence" value="ECO:0007669"/>
    <property type="project" value="TreeGrafter"/>
</dbReference>
<keyword evidence="1 7" id="KW-0637">Prenyltransferase</keyword>
<name>A0A1T4TD85_9HYPH</name>
<dbReference type="NCBIfam" id="NF004685">
    <property type="entry name" value="PRK06029.1"/>
    <property type="match status" value="1"/>
</dbReference>
<dbReference type="RefSeq" id="WP_078710402.1">
    <property type="nucleotide sequence ID" value="NZ_FUXL01000024.1"/>
</dbReference>
<dbReference type="Gene3D" id="3.40.50.1950">
    <property type="entry name" value="Flavin prenyltransferase-like"/>
    <property type="match status" value="1"/>
</dbReference>
<sequence>MHKRRIVVGVSGATGFIYAVKALELLRELEIETHLVVSDAAERTRAHETDLSAEAFGAMADVVYPIEDIGAAIASGSFQNLGMLIAPCSMRTLAVVASGATDNLLTRAADVALKERRRVVLMARETPLHLGHLRNMVAATEIGAIVYPPVPALYQLPQSIDAMVTHSVARALDLFGLDVKALPRWAGSPQQETTETKTAENRGLQ</sequence>
<keyword evidence="2 7" id="KW-0285">Flavoprotein</keyword>
<accession>A0A1T4TD85</accession>
<evidence type="ECO:0000256" key="5">
    <source>
        <dbReference type="ARBA" id="ARBA00050612"/>
    </source>
</evidence>
<evidence type="ECO:0000259" key="9">
    <source>
        <dbReference type="Pfam" id="PF02441"/>
    </source>
</evidence>
<dbReference type="PANTHER" id="PTHR43374">
    <property type="entry name" value="FLAVIN PRENYLTRANSFERASE"/>
    <property type="match status" value="1"/>
</dbReference>
<dbReference type="FunFam" id="3.40.50.1950:FF:000001">
    <property type="entry name" value="Flavin prenyltransferase UbiX"/>
    <property type="match status" value="1"/>
</dbReference>
<feature type="binding site" evidence="7">
    <location>
        <position position="170"/>
    </location>
    <ligand>
        <name>dimethylallyl phosphate</name>
        <dbReference type="ChEBI" id="CHEBI:88052"/>
    </ligand>
</feature>
<proteinExistence type="inferred from homology"/>